<evidence type="ECO:0000256" key="7">
    <source>
        <dbReference type="RuleBase" id="RU367034"/>
    </source>
</evidence>
<feature type="compositionally biased region" description="Pro residues" evidence="8">
    <location>
        <begin position="349"/>
        <end position="361"/>
    </location>
</feature>
<reference evidence="10 11" key="2">
    <citation type="submission" date="2018-10" db="EMBL/GenBank/DDBJ databases">
        <authorList>
            <consortium name="Pathogen Informatics"/>
        </authorList>
    </citation>
    <scope>NUCLEOTIDE SEQUENCE [LARGE SCALE GENOMIC DNA]</scope>
</reference>
<dbReference type="Proteomes" id="UP000274131">
    <property type="component" value="Unassembled WGS sequence"/>
</dbReference>
<organism evidence="12">
    <name type="scientific">Enterobius vermicularis</name>
    <name type="common">Human pinworm</name>
    <dbReference type="NCBI Taxonomy" id="51028"/>
    <lineage>
        <taxon>Eukaryota</taxon>
        <taxon>Metazoa</taxon>
        <taxon>Ecdysozoa</taxon>
        <taxon>Nematoda</taxon>
        <taxon>Chromadorea</taxon>
        <taxon>Rhabditida</taxon>
        <taxon>Spirurina</taxon>
        <taxon>Oxyuridomorpha</taxon>
        <taxon>Oxyuroidea</taxon>
        <taxon>Oxyuridae</taxon>
        <taxon>Enterobius</taxon>
    </lineage>
</organism>
<comment type="subunit">
    <text evidence="7">Binds actin and the Arp2/3 complex.</text>
</comment>
<comment type="similarity">
    <text evidence="2 7">Belongs to the SCAR/WAVE family.</text>
</comment>
<evidence type="ECO:0000256" key="8">
    <source>
        <dbReference type="SAM" id="MobiDB-lite"/>
    </source>
</evidence>
<evidence type="ECO:0000256" key="6">
    <source>
        <dbReference type="ARBA" id="ARBA00023212"/>
    </source>
</evidence>
<feature type="region of interest" description="Disordered" evidence="8">
    <location>
        <begin position="311"/>
        <end position="393"/>
    </location>
</feature>
<dbReference type="GO" id="GO:0030036">
    <property type="term" value="P:actin cytoskeleton organization"/>
    <property type="evidence" value="ECO:0007669"/>
    <property type="project" value="UniProtKB-UniRule"/>
</dbReference>
<dbReference type="Gene3D" id="1.20.5.340">
    <property type="match status" value="1"/>
</dbReference>
<dbReference type="STRING" id="51028.A0A0N4V970"/>
<feature type="region of interest" description="Disordered" evidence="8">
    <location>
        <begin position="434"/>
        <end position="455"/>
    </location>
</feature>
<dbReference type="OrthoDB" id="1060785at2759"/>
<dbReference type="GO" id="GO:0034237">
    <property type="term" value="F:protein kinase A regulatory subunit binding"/>
    <property type="evidence" value="ECO:0007669"/>
    <property type="project" value="TreeGrafter"/>
</dbReference>
<keyword evidence="11" id="KW-1185">Reference proteome</keyword>
<keyword evidence="3 7" id="KW-0963">Cytoplasm</keyword>
<keyword evidence="4" id="KW-0597">Phosphoprotein</keyword>
<evidence type="ECO:0000256" key="1">
    <source>
        <dbReference type="ARBA" id="ARBA00004245"/>
    </source>
</evidence>
<comment type="function">
    <text evidence="7">Downstream effector molecule involved in the transmission of signals from tyrosine kinase receptors and small GTPases to the actin cytoskeleton. Promotes formation of actin filaments. Part of the WAVE complex that regulates lamellipodia formation. The WAVE complex regulates actin filament reorganization via its interaction with the Arp2/3 complex.</text>
</comment>
<feature type="domain" description="WH2" evidence="9">
    <location>
        <begin position="390"/>
        <end position="407"/>
    </location>
</feature>
<dbReference type="FunFam" id="1.20.5.340:FF:000012">
    <property type="entry name" value="Wiskott-Aldrich syndrome protein family member 1"/>
    <property type="match status" value="1"/>
</dbReference>
<evidence type="ECO:0000256" key="4">
    <source>
        <dbReference type="ARBA" id="ARBA00022553"/>
    </source>
</evidence>
<protein>
    <recommendedName>
        <fullName evidence="7">Wiskott-Aldrich syndrome protein family member</fullName>
        <shortName evidence="7">WASP family protein member</shortName>
    </recommendedName>
</protein>
<dbReference type="GO" id="GO:0005856">
    <property type="term" value="C:cytoskeleton"/>
    <property type="evidence" value="ECO:0007669"/>
    <property type="project" value="UniProtKB-SubCell"/>
</dbReference>
<dbReference type="EMBL" id="UXUI01008531">
    <property type="protein sequence ID" value="VDD91741.1"/>
    <property type="molecule type" value="Genomic_DNA"/>
</dbReference>
<evidence type="ECO:0000313" key="12">
    <source>
        <dbReference type="WBParaSite" id="EVEC_0000697401-mRNA-1"/>
    </source>
</evidence>
<evidence type="ECO:0000256" key="5">
    <source>
        <dbReference type="ARBA" id="ARBA00023203"/>
    </source>
</evidence>
<dbReference type="PANTHER" id="PTHR12902:SF1">
    <property type="entry name" value="WISKOTT-ALDRICH SYNDROME PROTEIN FAMILY MEMBER"/>
    <property type="match status" value="1"/>
</dbReference>
<dbReference type="AlphaFoldDB" id="A0A0N4V970"/>
<dbReference type="GO" id="GO:0071933">
    <property type="term" value="F:Arp2/3 complex binding"/>
    <property type="evidence" value="ECO:0007669"/>
    <property type="project" value="TreeGrafter"/>
</dbReference>
<dbReference type="WBParaSite" id="EVEC_0000697401-mRNA-1">
    <property type="protein sequence ID" value="EVEC_0000697401-mRNA-1"/>
    <property type="gene ID" value="EVEC_0000697401"/>
</dbReference>
<dbReference type="GO" id="GO:0031209">
    <property type="term" value="C:SCAR complex"/>
    <property type="evidence" value="ECO:0007669"/>
    <property type="project" value="TreeGrafter"/>
</dbReference>
<comment type="subcellular location">
    <subcellularLocation>
        <location evidence="1 7">Cytoplasm</location>
        <location evidence="1 7">Cytoskeleton</location>
    </subcellularLocation>
</comment>
<dbReference type="InterPro" id="IPR003124">
    <property type="entry name" value="WH2_dom"/>
</dbReference>
<evidence type="ECO:0000313" key="11">
    <source>
        <dbReference type="Proteomes" id="UP000274131"/>
    </source>
</evidence>
<proteinExistence type="inferred from homology"/>
<keyword evidence="6 7" id="KW-0206">Cytoskeleton</keyword>
<name>A0A0N4V970_ENTVE</name>
<accession>A0A0N4V970</accession>
<dbReference type="GO" id="GO:2000601">
    <property type="term" value="P:positive regulation of Arp2/3 complex-mediated actin nucleation"/>
    <property type="evidence" value="ECO:0007669"/>
    <property type="project" value="TreeGrafter"/>
</dbReference>
<keyword evidence="5 7" id="KW-0009">Actin-binding</keyword>
<sequence length="455" mass="50317">MPLTKRAVSPVNVSLHRIPGSVQKDELECVANGTLANLVRQLSSISRHAENIFGEIYHEAVKLDHKSNTLAQRVERLTTKVTQLDGIQEQVPLSAKDLQLRKPFKSSCLIDQHTLDRQTLPSALGESYAACDQPPNLDALNPYRDDKKSALRYYTDPSYFFDLWRQEMLKDVGDGRRGRQIKSPSGNKSPTRKKRGRHSAESSRLVHPASRYIVSSQQRANDIMQLPAEYQAPQIAPLDQVKVPAGMSVPSPNDYNYTISQPAFHSLPAAESYFLFFIFIEASFQNLPPPIPSPKGLGSQMAQLEIKEDPLLDDELPPPPPPLMHTSLVCQMPTPPAMQFVPPSESSAVPPPPPPPPPPGPLASNPPAVVPSFANSEENQPEKPAPMDTTRSTLLAEIQTGIKLKQVQRKEQAAEEKAAAEANDVAAILRRRMEHVLGHPDSETDSESDDDEDWD</sequence>
<dbReference type="Gene3D" id="6.10.280.150">
    <property type="match status" value="2"/>
</dbReference>
<evidence type="ECO:0000256" key="2">
    <source>
        <dbReference type="ARBA" id="ARBA00006993"/>
    </source>
</evidence>
<feature type="compositionally biased region" description="Acidic residues" evidence="8">
    <location>
        <begin position="443"/>
        <end position="455"/>
    </location>
</feature>
<feature type="region of interest" description="Disordered" evidence="8">
    <location>
        <begin position="173"/>
        <end position="205"/>
    </location>
</feature>
<dbReference type="GO" id="GO:0003779">
    <property type="term" value="F:actin binding"/>
    <property type="evidence" value="ECO:0007669"/>
    <property type="project" value="UniProtKB-UniRule"/>
</dbReference>
<evidence type="ECO:0000259" key="9">
    <source>
        <dbReference type="PROSITE" id="PS51082"/>
    </source>
</evidence>
<evidence type="ECO:0000313" key="10">
    <source>
        <dbReference type="EMBL" id="VDD91741.1"/>
    </source>
</evidence>
<evidence type="ECO:0000256" key="3">
    <source>
        <dbReference type="ARBA" id="ARBA00022490"/>
    </source>
</evidence>
<dbReference type="InterPro" id="IPR028288">
    <property type="entry name" value="SCAR/WAVE_fam"/>
</dbReference>
<gene>
    <name evidence="10" type="ORF">EVEC_LOCUS6492</name>
</gene>
<reference evidence="12" key="1">
    <citation type="submission" date="2017-02" db="UniProtKB">
        <authorList>
            <consortium name="WormBaseParasite"/>
        </authorList>
    </citation>
    <scope>IDENTIFICATION</scope>
</reference>
<dbReference type="PROSITE" id="PS51082">
    <property type="entry name" value="WH2"/>
    <property type="match status" value="1"/>
</dbReference>
<dbReference type="PANTHER" id="PTHR12902">
    <property type="entry name" value="WASP-1"/>
    <property type="match status" value="1"/>
</dbReference>